<dbReference type="PANTHER" id="PTHR43569:SF2">
    <property type="entry name" value="AMIDOHYDROLASE-RELATED DOMAIN-CONTAINING PROTEIN"/>
    <property type="match status" value="1"/>
</dbReference>
<dbReference type="eggNOG" id="COG3618">
    <property type="taxonomic scope" value="Bacteria"/>
</dbReference>
<reference evidence="3 4" key="1">
    <citation type="journal article" date="2011" name="J. Bacteriol.">
        <title>Complete genome sequence of seawater bacterium Glaciecola nitratireducens FR1064T.</title>
        <authorList>
            <person name="Bian F."/>
            <person name="Qin Q.L."/>
            <person name="Xie B.B."/>
            <person name="Shu Y.L."/>
            <person name="Zhang X.Y."/>
            <person name="Yu Y."/>
            <person name="Chen B."/>
            <person name="Chen X.L."/>
            <person name="Zhou B.C."/>
            <person name="Zhang Y.Z."/>
        </authorList>
    </citation>
    <scope>NUCLEOTIDE SEQUENCE [LARGE SCALE GENOMIC DNA]</scope>
    <source>
        <strain evidence="4">JCM 12485 / KCTC 12276 / FR1064</strain>
    </source>
</reference>
<dbReference type="SUPFAM" id="SSF51556">
    <property type="entry name" value="Metallo-dependent hydrolases"/>
    <property type="match status" value="1"/>
</dbReference>
<comment type="similarity">
    <text evidence="1">Belongs to the metallo-dependent hydrolases superfamily.</text>
</comment>
<accession>G4QIW8</accession>
<dbReference type="EMBL" id="CP003060">
    <property type="protein sequence ID" value="AEP28307.1"/>
    <property type="molecule type" value="Genomic_DNA"/>
</dbReference>
<dbReference type="PANTHER" id="PTHR43569">
    <property type="entry name" value="AMIDOHYDROLASE"/>
    <property type="match status" value="1"/>
</dbReference>
<dbReference type="OrthoDB" id="9787654at2"/>
<dbReference type="InterPro" id="IPR052350">
    <property type="entry name" value="Metallo-dep_Lactonases"/>
</dbReference>
<dbReference type="STRING" id="1085623.GNIT_0153"/>
<dbReference type="InterPro" id="IPR006680">
    <property type="entry name" value="Amidohydro-rel"/>
</dbReference>
<dbReference type="GO" id="GO:0016787">
    <property type="term" value="F:hydrolase activity"/>
    <property type="evidence" value="ECO:0007669"/>
    <property type="project" value="UniProtKB-KW"/>
</dbReference>
<evidence type="ECO:0000256" key="1">
    <source>
        <dbReference type="ARBA" id="ARBA00038310"/>
    </source>
</evidence>
<proteinExistence type="inferred from homology"/>
<gene>
    <name evidence="3" type="ordered locus">GNIT_0153</name>
</gene>
<protein>
    <submittedName>
        <fullName evidence="3">Amidohydrolase 2</fullName>
    </submittedName>
</protein>
<organism evidence="3 4">
    <name type="scientific">Glaciecola nitratireducens (strain JCM 12485 / KCTC 12276 / FR1064)</name>
    <dbReference type="NCBI Taxonomy" id="1085623"/>
    <lineage>
        <taxon>Bacteria</taxon>
        <taxon>Pseudomonadati</taxon>
        <taxon>Pseudomonadota</taxon>
        <taxon>Gammaproteobacteria</taxon>
        <taxon>Alteromonadales</taxon>
        <taxon>Alteromonadaceae</taxon>
        <taxon>Brumicola</taxon>
    </lineage>
</organism>
<dbReference type="HOGENOM" id="CLU_044590_3_1_6"/>
<name>G4QIW8_GLANF</name>
<dbReference type="Proteomes" id="UP000009282">
    <property type="component" value="Chromosome"/>
</dbReference>
<evidence type="ECO:0000259" key="2">
    <source>
        <dbReference type="Pfam" id="PF04909"/>
    </source>
</evidence>
<evidence type="ECO:0000313" key="3">
    <source>
        <dbReference type="EMBL" id="AEP28307.1"/>
    </source>
</evidence>
<dbReference type="AlphaFoldDB" id="G4QIW8"/>
<dbReference type="RefSeq" id="WP_014107186.1">
    <property type="nucleotide sequence ID" value="NC_016041.1"/>
</dbReference>
<dbReference type="Pfam" id="PF04909">
    <property type="entry name" value="Amidohydro_2"/>
    <property type="match status" value="1"/>
</dbReference>
<feature type="domain" description="Amidohydrolase-related" evidence="2">
    <location>
        <begin position="5"/>
        <end position="320"/>
    </location>
</feature>
<sequence length="324" mass="37096">MINIIDPHLHLFDLERGQYDWLKAESPPTWPDKKSINNSYSDTDLQKSASFSVGGYVHIEAGFDNELGHREIANVEQRASLPLRSIGFIDITLEPAEFINEFNNQAQYRSTVGIRHIIETLNSTTENALLLEQDSATSEVKRITSLLENDNSYTNLTFLQKHNGIFELQCDVNNRELVVQIFTFFQRLPNLQLVLNHAGFAPSAFDANGQANAAFDNWKLNTELLTRLPNIAVKCSGFEMVDRVYGKSQIQAVLMHCINVFGLDNVMLASNFPLCEFSVTYEHYWQQVFEVLEQMVNDGLIKAEHKKALYFDNAFRIYQFSKLR</sequence>
<keyword evidence="4" id="KW-1185">Reference proteome</keyword>
<evidence type="ECO:0000313" key="4">
    <source>
        <dbReference type="Proteomes" id="UP000009282"/>
    </source>
</evidence>
<keyword evidence="3" id="KW-0378">Hydrolase</keyword>
<dbReference type="KEGG" id="gni:GNIT_0153"/>
<dbReference type="InterPro" id="IPR032466">
    <property type="entry name" value="Metal_Hydrolase"/>
</dbReference>
<dbReference type="Gene3D" id="3.20.20.140">
    <property type="entry name" value="Metal-dependent hydrolases"/>
    <property type="match status" value="1"/>
</dbReference>